<dbReference type="Pfam" id="PF22943">
    <property type="entry name" value="HTH_68"/>
    <property type="match status" value="1"/>
</dbReference>
<gene>
    <name evidence="3" type="ORF">B0J13DRAFT_529319</name>
</gene>
<proteinExistence type="predicted"/>
<evidence type="ECO:0000313" key="4">
    <source>
        <dbReference type="Proteomes" id="UP000717696"/>
    </source>
</evidence>
<feature type="compositionally biased region" description="Polar residues" evidence="1">
    <location>
        <begin position="80"/>
        <end position="94"/>
    </location>
</feature>
<dbReference type="InterPro" id="IPR054448">
    <property type="entry name" value="HTH_put_ascomycetes"/>
</dbReference>
<sequence length="190" mass="20374">MGSSSSKVARGATRKYPTRAPGAAVPAAAPRRQPITKTKADPLGGGSKEDAMRADSEEPDFVTGDFSRRLHQMGIADPNPTYSPSSTAASNLGPQQHAGPAFPPSRSNPTLSALEARQRLQQEAEDDFESMGRANSQGRRFLDMRTVVDAIKLRGHGVADKDIEARLRIRPGLLDKLGHQSVLSHVTVPN</sequence>
<evidence type="ECO:0000259" key="2">
    <source>
        <dbReference type="Pfam" id="PF22943"/>
    </source>
</evidence>
<comment type="caution">
    <text evidence="3">The sequence shown here is derived from an EMBL/GenBank/DDBJ whole genome shotgun (WGS) entry which is preliminary data.</text>
</comment>
<feature type="compositionally biased region" description="Basic and acidic residues" evidence="1">
    <location>
        <begin position="47"/>
        <end position="56"/>
    </location>
</feature>
<feature type="domain" description="Helix-turn-helix" evidence="2">
    <location>
        <begin position="141"/>
        <end position="185"/>
    </location>
</feature>
<feature type="region of interest" description="Disordered" evidence="1">
    <location>
        <begin position="1"/>
        <end position="133"/>
    </location>
</feature>
<dbReference type="EMBL" id="JAGMUU010000018">
    <property type="protein sequence ID" value="KAH7133408.1"/>
    <property type="molecule type" value="Genomic_DNA"/>
</dbReference>
<feature type="compositionally biased region" description="Low complexity" evidence="1">
    <location>
        <begin position="18"/>
        <end position="33"/>
    </location>
</feature>
<evidence type="ECO:0000313" key="3">
    <source>
        <dbReference type="EMBL" id="KAH7133408.1"/>
    </source>
</evidence>
<organism evidence="3 4">
    <name type="scientific">Dactylonectria estremocensis</name>
    <dbReference type="NCBI Taxonomy" id="1079267"/>
    <lineage>
        <taxon>Eukaryota</taxon>
        <taxon>Fungi</taxon>
        <taxon>Dikarya</taxon>
        <taxon>Ascomycota</taxon>
        <taxon>Pezizomycotina</taxon>
        <taxon>Sordariomycetes</taxon>
        <taxon>Hypocreomycetidae</taxon>
        <taxon>Hypocreales</taxon>
        <taxon>Nectriaceae</taxon>
        <taxon>Dactylonectria</taxon>
    </lineage>
</organism>
<evidence type="ECO:0000256" key="1">
    <source>
        <dbReference type="SAM" id="MobiDB-lite"/>
    </source>
</evidence>
<dbReference type="Proteomes" id="UP000717696">
    <property type="component" value="Unassembled WGS sequence"/>
</dbReference>
<name>A0A9P9E9A4_9HYPO</name>
<keyword evidence="4" id="KW-1185">Reference proteome</keyword>
<dbReference type="AlphaFoldDB" id="A0A9P9E9A4"/>
<protein>
    <recommendedName>
        <fullName evidence="2">Helix-turn-helix domain-containing protein</fullName>
    </recommendedName>
</protein>
<reference evidence="3" key="1">
    <citation type="journal article" date="2021" name="Nat. Commun.">
        <title>Genetic determinants of endophytism in the Arabidopsis root mycobiome.</title>
        <authorList>
            <person name="Mesny F."/>
            <person name="Miyauchi S."/>
            <person name="Thiergart T."/>
            <person name="Pickel B."/>
            <person name="Atanasova L."/>
            <person name="Karlsson M."/>
            <person name="Huettel B."/>
            <person name="Barry K.W."/>
            <person name="Haridas S."/>
            <person name="Chen C."/>
            <person name="Bauer D."/>
            <person name="Andreopoulos W."/>
            <person name="Pangilinan J."/>
            <person name="LaButti K."/>
            <person name="Riley R."/>
            <person name="Lipzen A."/>
            <person name="Clum A."/>
            <person name="Drula E."/>
            <person name="Henrissat B."/>
            <person name="Kohler A."/>
            <person name="Grigoriev I.V."/>
            <person name="Martin F.M."/>
            <person name="Hacquard S."/>
        </authorList>
    </citation>
    <scope>NUCLEOTIDE SEQUENCE</scope>
    <source>
        <strain evidence="3">MPI-CAGE-AT-0021</strain>
    </source>
</reference>
<dbReference type="OrthoDB" id="4085451at2759"/>
<accession>A0A9P9E9A4</accession>